<evidence type="ECO:0000259" key="7">
    <source>
        <dbReference type="Pfam" id="PF02601"/>
    </source>
</evidence>
<dbReference type="GO" id="GO:0009318">
    <property type="term" value="C:exodeoxyribonuclease VII complex"/>
    <property type="evidence" value="ECO:0007669"/>
    <property type="project" value="UniProtKB-UniRule"/>
</dbReference>
<sequence>MDRTYITVSELNFYLSDLIQKEELLHNLSVMGEVSGVSVKNHNLYCTLKDDGAQIPVCCFGIKRTYLPQNGEKVLIVGTPELYAPYGKLSLIAYTIEPVGKGKLHQELEALKAKLAAEGLFAPEHKKELPQYPLKVAVVTSLAGAVINDIRSTVRRYNGLIDLLVVDVQVQGKTAPREIAEGLRRADGAGQDVVILARGGGSFEDLMPFNSEEVARAIYAMKTPVISAVGHETDVSISDFVADVRALTPTAAAELVAFSTADTARLFTDRLEDAARILAFRLKESRFRTTDAFRRLAHRMEVRFERYRTRVISSTERAGSAMQQAIGGGELRLQKVLATLSARNPAALLQSGYFKAQSADGMLTRASDFAEGKTFRLYAADGYVDAITTHVGQNDTKQ</sequence>
<keyword evidence="3 5" id="KW-0378">Hydrolase</keyword>
<dbReference type="InterPro" id="IPR025824">
    <property type="entry name" value="OB-fold_nuc-bd_dom"/>
</dbReference>
<gene>
    <name evidence="5 9" type="primary">xseA</name>
    <name evidence="9" type="ORF">IAB14_03405</name>
</gene>
<evidence type="ECO:0000313" key="9">
    <source>
        <dbReference type="EMBL" id="HIV00146.1"/>
    </source>
</evidence>
<evidence type="ECO:0000256" key="4">
    <source>
        <dbReference type="ARBA" id="ARBA00022839"/>
    </source>
</evidence>
<dbReference type="GO" id="GO:0005737">
    <property type="term" value="C:cytoplasm"/>
    <property type="evidence" value="ECO:0007669"/>
    <property type="project" value="UniProtKB-SubCell"/>
</dbReference>
<dbReference type="Proteomes" id="UP000886891">
    <property type="component" value="Unassembled WGS sequence"/>
</dbReference>
<dbReference type="EMBL" id="DVOH01000023">
    <property type="protein sequence ID" value="HIV00146.1"/>
    <property type="molecule type" value="Genomic_DNA"/>
</dbReference>
<dbReference type="HAMAP" id="MF_00378">
    <property type="entry name" value="Exonuc_7_L"/>
    <property type="match status" value="1"/>
</dbReference>
<reference evidence="9" key="2">
    <citation type="journal article" date="2021" name="PeerJ">
        <title>Extensive microbial diversity within the chicken gut microbiome revealed by metagenomics and culture.</title>
        <authorList>
            <person name="Gilroy R."/>
            <person name="Ravi A."/>
            <person name="Getino M."/>
            <person name="Pursley I."/>
            <person name="Horton D.L."/>
            <person name="Alikhan N.F."/>
            <person name="Baker D."/>
            <person name="Gharbi K."/>
            <person name="Hall N."/>
            <person name="Watson M."/>
            <person name="Adriaenssens E.M."/>
            <person name="Foster-Nyarko E."/>
            <person name="Jarju S."/>
            <person name="Secka A."/>
            <person name="Antonio M."/>
            <person name="Oren A."/>
            <person name="Chaudhuri R.R."/>
            <person name="La Ragione R."/>
            <person name="Hildebrand F."/>
            <person name="Pallen M.J."/>
        </authorList>
    </citation>
    <scope>NUCLEOTIDE SEQUENCE</scope>
    <source>
        <strain evidence="9">23406</strain>
    </source>
</reference>
<dbReference type="InterPro" id="IPR020579">
    <property type="entry name" value="Exonuc_VII_lsu_C"/>
</dbReference>
<keyword evidence="2 5" id="KW-0540">Nuclease</keyword>
<dbReference type="AlphaFoldDB" id="A0A9D1SXX8"/>
<reference evidence="9" key="1">
    <citation type="submission" date="2020-10" db="EMBL/GenBank/DDBJ databases">
        <authorList>
            <person name="Gilroy R."/>
        </authorList>
    </citation>
    <scope>NUCLEOTIDE SEQUENCE</scope>
    <source>
        <strain evidence="9">23406</strain>
    </source>
</reference>
<evidence type="ECO:0000256" key="1">
    <source>
        <dbReference type="ARBA" id="ARBA00022490"/>
    </source>
</evidence>
<feature type="domain" description="Exonuclease VII large subunit C-terminal" evidence="7">
    <location>
        <begin position="120"/>
        <end position="325"/>
    </location>
</feature>
<dbReference type="CDD" id="cd04489">
    <property type="entry name" value="ExoVII_LU_OBF"/>
    <property type="match status" value="1"/>
</dbReference>
<dbReference type="GO" id="GO:0003676">
    <property type="term" value="F:nucleic acid binding"/>
    <property type="evidence" value="ECO:0007669"/>
    <property type="project" value="InterPro"/>
</dbReference>
<dbReference type="Pfam" id="PF13742">
    <property type="entry name" value="tRNA_anti_2"/>
    <property type="match status" value="1"/>
</dbReference>
<comment type="subunit">
    <text evidence="5">Heterooligomer composed of large and small subunits.</text>
</comment>
<comment type="catalytic activity">
    <reaction evidence="5 6">
        <text>Exonucleolytic cleavage in either 5'- to 3'- or 3'- to 5'-direction to yield nucleoside 5'-phosphates.</text>
        <dbReference type="EC" id="3.1.11.6"/>
    </reaction>
</comment>
<comment type="caution">
    <text evidence="9">The sequence shown here is derived from an EMBL/GenBank/DDBJ whole genome shotgun (WGS) entry which is preliminary data.</text>
</comment>
<evidence type="ECO:0000256" key="5">
    <source>
        <dbReference type="HAMAP-Rule" id="MF_00378"/>
    </source>
</evidence>
<comment type="function">
    <text evidence="5">Bidirectionally degrades single-stranded DNA into large acid-insoluble oligonucleotides, which are then degraded further into small acid-soluble oligonucleotides.</text>
</comment>
<organism evidence="9 10">
    <name type="scientific">Candidatus Stercoripulliclostridium merdipullorum</name>
    <dbReference type="NCBI Taxonomy" id="2840952"/>
    <lineage>
        <taxon>Bacteria</taxon>
        <taxon>Bacillati</taxon>
        <taxon>Bacillota</taxon>
        <taxon>Clostridia</taxon>
        <taxon>Eubacteriales</taxon>
        <taxon>Candidatus Stercoripulliclostridium</taxon>
    </lineage>
</organism>
<comment type="subcellular location">
    <subcellularLocation>
        <location evidence="5 6">Cytoplasm</location>
    </subcellularLocation>
</comment>
<dbReference type="GO" id="GO:0006308">
    <property type="term" value="P:DNA catabolic process"/>
    <property type="evidence" value="ECO:0007669"/>
    <property type="project" value="UniProtKB-UniRule"/>
</dbReference>
<dbReference type="PANTHER" id="PTHR30008:SF0">
    <property type="entry name" value="EXODEOXYRIBONUCLEASE 7 LARGE SUBUNIT"/>
    <property type="match status" value="1"/>
</dbReference>
<keyword evidence="1 5" id="KW-0963">Cytoplasm</keyword>
<dbReference type="InterPro" id="IPR003753">
    <property type="entry name" value="Exonuc_VII_L"/>
</dbReference>
<name>A0A9D1SXX8_9FIRM</name>
<protein>
    <recommendedName>
        <fullName evidence="5">Exodeoxyribonuclease 7 large subunit</fullName>
        <ecNumber evidence="5">3.1.11.6</ecNumber>
    </recommendedName>
    <alternativeName>
        <fullName evidence="5">Exodeoxyribonuclease VII large subunit</fullName>
        <shortName evidence="5">Exonuclease VII large subunit</shortName>
    </alternativeName>
</protein>
<comment type="similarity">
    <text evidence="5 6">Belongs to the XseA family.</text>
</comment>
<evidence type="ECO:0000256" key="3">
    <source>
        <dbReference type="ARBA" id="ARBA00022801"/>
    </source>
</evidence>
<evidence type="ECO:0000259" key="8">
    <source>
        <dbReference type="Pfam" id="PF13742"/>
    </source>
</evidence>
<dbReference type="Pfam" id="PF02601">
    <property type="entry name" value="Exonuc_VII_L"/>
    <property type="match status" value="1"/>
</dbReference>
<evidence type="ECO:0000256" key="6">
    <source>
        <dbReference type="RuleBase" id="RU004355"/>
    </source>
</evidence>
<evidence type="ECO:0000313" key="10">
    <source>
        <dbReference type="Proteomes" id="UP000886891"/>
    </source>
</evidence>
<dbReference type="EC" id="3.1.11.6" evidence="5"/>
<dbReference type="PANTHER" id="PTHR30008">
    <property type="entry name" value="EXODEOXYRIBONUCLEASE 7 LARGE SUBUNIT"/>
    <property type="match status" value="1"/>
</dbReference>
<dbReference type="NCBIfam" id="TIGR00237">
    <property type="entry name" value="xseA"/>
    <property type="match status" value="1"/>
</dbReference>
<dbReference type="GO" id="GO:0008855">
    <property type="term" value="F:exodeoxyribonuclease VII activity"/>
    <property type="evidence" value="ECO:0007669"/>
    <property type="project" value="UniProtKB-UniRule"/>
</dbReference>
<keyword evidence="4 5" id="KW-0269">Exonuclease</keyword>
<proteinExistence type="inferred from homology"/>
<evidence type="ECO:0000256" key="2">
    <source>
        <dbReference type="ARBA" id="ARBA00022722"/>
    </source>
</evidence>
<feature type="domain" description="OB-fold nucleic acid binding" evidence="8">
    <location>
        <begin position="6"/>
        <end position="96"/>
    </location>
</feature>
<accession>A0A9D1SXX8</accession>